<protein>
    <submittedName>
        <fullName evidence="2">Uncharacterized protein</fullName>
    </submittedName>
</protein>
<dbReference type="Gene3D" id="3.40.50.150">
    <property type="entry name" value="Vaccinia Virus protein VP39"/>
    <property type="match status" value="1"/>
</dbReference>
<comment type="similarity">
    <text evidence="1">Belongs to the UPF0585 family.</text>
</comment>
<evidence type="ECO:0000313" key="3">
    <source>
        <dbReference type="Proteomes" id="UP001353858"/>
    </source>
</evidence>
<sequence length="209" mass="23982">MSQKIQYPASERNKQPILEVLQKHIPTNTQGNLLEIASGTGQHASFFAEHFPKLIFHPSEYDYSLFASLRAYAKDTPTKNVRDPIEIDVTTPYTSWNLSHQHYDYILNINMIHISPYSSTIGLFQNCSKLLKPNGLMIMYGPYACDGVIIPESNINFDRGLRMQNKEWGLRDIQDLKSLAAINNMELIEKYNLPANNMCLIWKQLTNTD</sequence>
<comment type="caution">
    <text evidence="2">The sequence shown here is derived from an EMBL/GenBank/DDBJ whole genome shotgun (WGS) entry which is preliminary data.</text>
</comment>
<organism evidence="2 3">
    <name type="scientific">Aquatica leii</name>
    <dbReference type="NCBI Taxonomy" id="1421715"/>
    <lineage>
        <taxon>Eukaryota</taxon>
        <taxon>Metazoa</taxon>
        <taxon>Ecdysozoa</taxon>
        <taxon>Arthropoda</taxon>
        <taxon>Hexapoda</taxon>
        <taxon>Insecta</taxon>
        <taxon>Pterygota</taxon>
        <taxon>Neoptera</taxon>
        <taxon>Endopterygota</taxon>
        <taxon>Coleoptera</taxon>
        <taxon>Polyphaga</taxon>
        <taxon>Elateriformia</taxon>
        <taxon>Elateroidea</taxon>
        <taxon>Lampyridae</taxon>
        <taxon>Luciolinae</taxon>
        <taxon>Aquatica</taxon>
    </lineage>
</organism>
<accession>A0AAN7SSJ4</accession>
<evidence type="ECO:0000256" key="1">
    <source>
        <dbReference type="ARBA" id="ARBA00008308"/>
    </source>
</evidence>
<dbReference type="Pfam" id="PF06080">
    <property type="entry name" value="DUF938"/>
    <property type="match status" value="1"/>
</dbReference>
<gene>
    <name evidence="2" type="ORF">RN001_000941</name>
</gene>
<dbReference type="InterPro" id="IPR010342">
    <property type="entry name" value="DUF938"/>
</dbReference>
<dbReference type="EMBL" id="JARPUR010000001">
    <property type="protein sequence ID" value="KAK4884670.1"/>
    <property type="molecule type" value="Genomic_DNA"/>
</dbReference>
<dbReference type="PANTHER" id="PTHR20974:SF0">
    <property type="entry name" value="UPF0585 PROTEIN CG18661"/>
    <property type="match status" value="1"/>
</dbReference>
<dbReference type="Proteomes" id="UP001353858">
    <property type="component" value="Unassembled WGS sequence"/>
</dbReference>
<name>A0AAN7SSJ4_9COLE</name>
<dbReference type="SUPFAM" id="SSF53335">
    <property type="entry name" value="S-adenosyl-L-methionine-dependent methyltransferases"/>
    <property type="match status" value="1"/>
</dbReference>
<proteinExistence type="inferred from homology"/>
<dbReference type="AlphaFoldDB" id="A0AAN7SSJ4"/>
<dbReference type="InterPro" id="IPR029063">
    <property type="entry name" value="SAM-dependent_MTases_sf"/>
</dbReference>
<keyword evidence="3" id="KW-1185">Reference proteome</keyword>
<dbReference type="PANTHER" id="PTHR20974">
    <property type="entry name" value="UPF0585 PROTEIN CG18661"/>
    <property type="match status" value="1"/>
</dbReference>
<reference evidence="3" key="1">
    <citation type="submission" date="2023-01" db="EMBL/GenBank/DDBJ databases">
        <title>Key to firefly adult light organ development and bioluminescence: homeobox transcription factors regulate luciferase expression and transportation to peroxisome.</title>
        <authorList>
            <person name="Fu X."/>
        </authorList>
    </citation>
    <scope>NUCLEOTIDE SEQUENCE [LARGE SCALE GENOMIC DNA]</scope>
</reference>
<evidence type="ECO:0000313" key="2">
    <source>
        <dbReference type="EMBL" id="KAK4884670.1"/>
    </source>
</evidence>
<dbReference type="CDD" id="cd02440">
    <property type="entry name" value="AdoMet_MTases"/>
    <property type="match status" value="1"/>
</dbReference>